<dbReference type="Proteomes" id="UP000291838">
    <property type="component" value="Unassembled WGS sequence"/>
</dbReference>
<evidence type="ECO:0000259" key="1">
    <source>
        <dbReference type="Pfam" id="PF13021"/>
    </source>
</evidence>
<keyword evidence="3" id="KW-1185">Reference proteome</keyword>
<dbReference type="OrthoDB" id="8783685at2"/>
<protein>
    <recommendedName>
        <fullName evidence="1">DUF3885 domain-containing protein</fullName>
    </recommendedName>
</protein>
<organism evidence="2 3">
    <name type="scientific">Nocardioides glacieisoli</name>
    <dbReference type="NCBI Taxonomy" id="1168730"/>
    <lineage>
        <taxon>Bacteria</taxon>
        <taxon>Bacillati</taxon>
        <taxon>Actinomycetota</taxon>
        <taxon>Actinomycetes</taxon>
        <taxon>Propionibacteriales</taxon>
        <taxon>Nocardioidaceae</taxon>
        <taxon>Nocardioides</taxon>
    </lineage>
</organism>
<accession>A0A4Q2RPN9</accession>
<dbReference type="EMBL" id="SDWS01000008">
    <property type="protein sequence ID" value="RYB89163.1"/>
    <property type="molecule type" value="Genomic_DNA"/>
</dbReference>
<evidence type="ECO:0000313" key="2">
    <source>
        <dbReference type="EMBL" id="RYB89163.1"/>
    </source>
</evidence>
<feature type="domain" description="DUF3885" evidence="1">
    <location>
        <begin position="65"/>
        <end position="229"/>
    </location>
</feature>
<name>A0A4Q2RPN9_9ACTN</name>
<dbReference type="InterPro" id="IPR024976">
    <property type="entry name" value="DUF3885"/>
</dbReference>
<dbReference type="Pfam" id="PF13021">
    <property type="entry name" value="DUF3885"/>
    <property type="match status" value="1"/>
</dbReference>
<reference evidence="2 3" key="1">
    <citation type="submission" date="2019-01" db="EMBL/GenBank/DDBJ databases">
        <title>Novel species of Nocardioides.</title>
        <authorList>
            <person name="Liu Q."/>
            <person name="Xin Y.-H."/>
        </authorList>
    </citation>
    <scope>NUCLEOTIDE SEQUENCE [LARGE SCALE GENOMIC DNA]</scope>
    <source>
        <strain evidence="2 3">HLT3-15</strain>
    </source>
</reference>
<comment type="caution">
    <text evidence="2">The sequence shown here is derived from an EMBL/GenBank/DDBJ whole genome shotgun (WGS) entry which is preliminary data.</text>
</comment>
<proteinExistence type="predicted"/>
<gene>
    <name evidence="2" type="ORF">EUA06_16910</name>
</gene>
<dbReference type="RefSeq" id="WP_129477952.1">
    <property type="nucleotide sequence ID" value="NZ_SDWS01000008.1"/>
</dbReference>
<dbReference type="AlphaFoldDB" id="A0A4Q2RPN9"/>
<sequence length="233" mass="26247">MPVPKLVDSLRGWVGFTSLQTRWAIKSGWRRLRGRHGAFKQGEVSARSAHLTDLWDQTWRMASPLGYELRIAYSDQWVRFHSLPESKRYAESDAEYAEILRRHRTVLQELHGSADLTDLWVIAVDWGSDDLAAGWSKGRLPSAWPWQRRQAEDDPDAGFNYFWASSGLADASIDSLLLAIADDEGRLVIGAPDLEWLYCPCDGGADVLLPTAVGRDALKERHADWLPAHPQGL</sequence>
<evidence type="ECO:0000313" key="3">
    <source>
        <dbReference type="Proteomes" id="UP000291838"/>
    </source>
</evidence>